<protein>
    <submittedName>
        <fullName evidence="1">Type I-MYXAN CRISPR-associated protein Cas6/Cmx6</fullName>
    </submittedName>
</protein>
<dbReference type="RefSeq" id="WP_369665366.1">
    <property type="nucleotide sequence ID" value="NZ_JBDKXB010000001.1"/>
</dbReference>
<keyword evidence="2" id="KW-1185">Reference proteome</keyword>
<comment type="caution">
    <text evidence="1">The sequence shown here is derived from an EMBL/GenBank/DDBJ whole genome shotgun (WGS) entry which is preliminary data.</text>
</comment>
<dbReference type="Proteomes" id="UP001564408">
    <property type="component" value="Unassembled WGS sequence"/>
</dbReference>
<evidence type="ECO:0000313" key="2">
    <source>
        <dbReference type="Proteomes" id="UP001564408"/>
    </source>
</evidence>
<dbReference type="EMBL" id="JBDKXB010000001">
    <property type="protein sequence ID" value="MEY6430990.1"/>
    <property type="molecule type" value="Genomic_DNA"/>
</dbReference>
<proteinExistence type="predicted"/>
<accession>A0ABV4BF35</accession>
<gene>
    <name evidence="1" type="primary">cas6</name>
    <name evidence="1" type="ORF">ABC977_01050</name>
</gene>
<name>A0ABV4BF35_9GAMM</name>
<evidence type="ECO:0000313" key="1">
    <source>
        <dbReference type="EMBL" id="MEY6430990.1"/>
    </source>
</evidence>
<reference evidence="1 2" key="1">
    <citation type="submission" date="2024-05" db="EMBL/GenBank/DDBJ databases">
        <title>Genome Sequence and Characterization of the New Strain Purple Sulfur Bacterium of Genus Thioalkalicoccus.</title>
        <authorList>
            <person name="Bryantseva I.A."/>
            <person name="Kyndt J.A."/>
            <person name="Imhoff J.F."/>
        </authorList>
    </citation>
    <scope>NUCLEOTIDE SEQUENCE [LARGE SCALE GENOMIC DNA]</scope>
    <source>
        <strain evidence="1 2">Um2</strain>
    </source>
</reference>
<sequence>MLWQEETSDPQRPIADEVVDIQFSLSGRQIPVDHVYALSQAISRCWHRSQERVPLGVHSIHVAGSQNGWQRPSHATDQYLMLSRRTRLMIRVAQVHVPAVAEALTGCTLDVAGCPLTVGAGKIRPLSREKTLFARHILDPFGEDEGRFLEWAVAELRSMPLRVRKALCGKPTQLATADGPRLTRSLLLADLSLSDSIRLQQEGLGPGRDMGCGLFIPHKSVEAVTGPG</sequence>
<organism evidence="1 2">
    <name type="scientific">Thioalkalicoccus limnaeus</name>
    <dbReference type="NCBI Taxonomy" id="120681"/>
    <lineage>
        <taxon>Bacteria</taxon>
        <taxon>Pseudomonadati</taxon>
        <taxon>Pseudomonadota</taxon>
        <taxon>Gammaproteobacteria</taxon>
        <taxon>Chromatiales</taxon>
        <taxon>Chromatiaceae</taxon>
        <taxon>Thioalkalicoccus</taxon>
    </lineage>
</organism>
<dbReference type="NCBIfam" id="TIGR02807">
    <property type="entry name" value="cas6_cmx6"/>
    <property type="match status" value="1"/>
</dbReference>
<dbReference type="InterPro" id="IPR014174">
    <property type="entry name" value="CRISPR-assoc_prot_Cas6/Cmx6"/>
</dbReference>
<dbReference type="Pfam" id="PF09559">
    <property type="entry name" value="Cas6"/>
    <property type="match status" value="1"/>
</dbReference>